<evidence type="ECO:0000313" key="1">
    <source>
        <dbReference type="EMBL" id="TWD93635.1"/>
    </source>
</evidence>
<proteinExistence type="predicted"/>
<dbReference type="Proteomes" id="UP000319671">
    <property type="component" value="Unassembled WGS sequence"/>
</dbReference>
<dbReference type="RefSeq" id="WP_144567436.1">
    <property type="nucleotide sequence ID" value="NZ_VIVN01000014.1"/>
</dbReference>
<protein>
    <submittedName>
        <fullName evidence="1">Spore germination protein PE</fullName>
    </submittedName>
</protein>
<name>A0A561CQY8_9BACI</name>
<dbReference type="AlphaFoldDB" id="A0A561CQY8"/>
<accession>A0A561CQY8</accession>
<evidence type="ECO:0000313" key="2">
    <source>
        <dbReference type="Proteomes" id="UP000319671"/>
    </source>
</evidence>
<dbReference type="InterPro" id="IPR024496">
    <property type="entry name" value="Spore_germ_GerPE"/>
</dbReference>
<sequence length="129" mass="14406">MLTRISSVDTFKNIILSFSSVIQLGDSCILNGFSRALAVQREAEIFFGNEGNFPSYAIFRMPLQLPPINESISFITHNRTPIIKANNINITAVSNSSIVHIGNTKHASMEVRIKHIRQLLPRGHEQDMG</sequence>
<dbReference type="Pfam" id="PF10970">
    <property type="entry name" value="GerPE"/>
    <property type="match status" value="1"/>
</dbReference>
<comment type="caution">
    <text evidence="1">The sequence shown here is derived from an EMBL/GenBank/DDBJ whole genome shotgun (WGS) entry which is preliminary data.</text>
</comment>
<dbReference type="EMBL" id="VIVN01000014">
    <property type="protein sequence ID" value="TWD93635.1"/>
    <property type="molecule type" value="Genomic_DNA"/>
</dbReference>
<reference evidence="1 2" key="1">
    <citation type="submission" date="2019-06" db="EMBL/GenBank/DDBJ databases">
        <title>Sorghum-associated microbial communities from plants grown in Nebraska, USA.</title>
        <authorList>
            <person name="Schachtman D."/>
        </authorList>
    </citation>
    <scope>NUCLEOTIDE SEQUENCE [LARGE SCALE GENOMIC DNA]</scope>
    <source>
        <strain evidence="1 2">2482</strain>
    </source>
</reference>
<gene>
    <name evidence="1" type="ORF">FB550_11472</name>
</gene>
<organism evidence="1 2">
    <name type="scientific">Neobacillus bataviensis</name>
    <dbReference type="NCBI Taxonomy" id="220685"/>
    <lineage>
        <taxon>Bacteria</taxon>
        <taxon>Bacillati</taxon>
        <taxon>Bacillota</taxon>
        <taxon>Bacilli</taxon>
        <taxon>Bacillales</taxon>
        <taxon>Bacillaceae</taxon>
        <taxon>Neobacillus</taxon>
    </lineage>
</organism>
<keyword evidence="2" id="KW-1185">Reference proteome</keyword>